<dbReference type="RefSeq" id="WP_068708007.1">
    <property type="nucleotide sequence ID" value="NZ_BAAAXQ010000010.1"/>
</dbReference>
<sequence length="140" mass="15974">MKPNPNFYMQKINQIVKETEEVGETMNSHYEEIRTLIDEDKIDELTEDKQLETVEVFKKGTAQYRQLLKTLSGLRVPARVMGVHKKMEQAYQSYVDGCQDMIESITNDVDVAAFDAAEQKQDQATDSIALALQKITNSLI</sequence>
<proteinExistence type="predicted"/>
<accession>A0ABP6KJJ2</accession>
<name>A0ABP6KJJ2_9ENTE</name>
<comment type="caution">
    <text evidence="1">The sequence shown here is derived from an EMBL/GenBank/DDBJ whole genome shotgun (WGS) entry which is preliminary data.</text>
</comment>
<keyword evidence="2" id="KW-1185">Reference proteome</keyword>
<gene>
    <name evidence="1" type="ORF">GCM10019998_03620</name>
</gene>
<protein>
    <recommendedName>
        <fullName evidence="3">DUF2383 domain-containing protein</fullName>
    </recommendedName>
</protein>
<dbReference type="Proteomes" id="UP001501577">
    <property type="component" value="Unassembled WGS sequence"/>
</dbReference>
<organism evidence="1 2">
    <name type="scientific">Tetragenococcus solitarius</name>
    <dbReference type="NCBI Taxonomy" id="71453"/>
    <lineage>
        <taxon>Bacteria</taxon>
        <taxon>Bacillati</taxon>
        <taxon>Bacillota</taxon>
        <taxon>Bacilli</taxon>
        <taxon>Lactobacillales</taxon>
        <taxon>Enterococcaceae</taxon>
        <taxon>Tetragenococcus</taxon>
    </lineage>
</organism>
<evidence type="ECO:0008006" key="3">
    <source>
        <dbReference type="Google" id="ProtNLM"/>
    </source>
</evidence>
<reference evidence="2" key="1">
    <citation type="journal article" date="2019" name="Int. J. Syst. Evol. Microbiol.">
        <title>The Global Catalogue of Microorganisms (GCM) 10K type strain sequencing project: providing services to taxonomists for standard genome sequencing and annotation.</title>
        <authorList>
            <consortium name="The Broad Institute Genomics Platform"/>
            <consortium name="The Broad Institute Genome Sequencing Center for Infectious Disease"/>
            <person name="Wu L."/>
            <person name="Ma J."/>
        </authorList>
    </citation>
    <scope>NUCLEOTIDE SEQUENCE [LARGE SCALE GENOMIC DNA]</scope>
    <source>
        <strain evidence="2">JCM 8736</strain>
    </source>
</reference>
<evidence type="ECO:0000313" key="2">
    <source>
        <dbReference type="Proteomes" id="UP001501577"/>
    </source>
</evidence>
<dbReference type="EMBL" id="BAAAXQ010000010">
    <property type="protein sequence ID" value="GAA3010821.1"/>
    <property type="molecule type" value="Genomic_DNA"/>
</dbReference>
<evidence type="ECO:0000313" key="1">
    <source>
        <dbReference type="EMBL" id="GAA3010821.1"/>
    </source>
</evidence>